<evidence type="ECO:0000256" key="3">
    <source>
        <dbReference type="ARBA" id="ARBA00022692"/>
    </source>
</evidence>
<dbReference type="PANTHER" id="PTHR10361:SF28">
    <property type="entry name" value="P3 PROTEIN-RELATED"/>
    <property type="match status" value="1"/>
</dbReference>
<evidence type="ECO:0000313" key="10">
    <source>
        <dbReference type="Proteomes" id="UP001292094"/>
    </source>
</evidence>
<keyword evidence="5 7" id="KW-1133">Transmembrane helix</keyword>
<keyword evidence="8" id="KW-0732">Signal</keyword>
<accession>A0AAE1PS81</accession>
<evidence type="ECO:0000313" key="9">
    <source>
        <dbReference type="EMBL" id="KAK4313891.1"/>
    </source>
</evidence>
<reference evidence="9" key="1">
    <citation type="submission" date="2023-11" db="EMBL/GenBank/DDBJ databases">
        <title>Genome assemblies of two species of porcelain crab, Petrolisthes cinctipes and Petrolisthes manimaculis (Anomura: Porcellanidae).</title>
        <authorList>
            <person name="Angst P."/>
        </authorList>
    </citation>
    <scope>NUCLEOTIDE SEQUENCE</scope>
    <source>
        <strain evidence="9">PB745_02</strain>
        <tissue evidence="9">Gill</tissue>
    </source>
</reference>
<keyword evidence="6 7" id="KW-0472">Membrane</keyword>
<dbReference type="PANTHER" id="PTHR10361">
    <property type="entry name" value="SODIUM-BILE ACID COTRANSPORTER"/>
    <property type="match status" value="1"/>
</dbReference>
<evidence type="ECO:0000256" key="6">
    <source>
        <dbReference type="ARBA" id="ARBA00023136"/>
    </source>
</evidence>
<comment type="similarity">
    <text evidence="2">Belongs to the bile acid:sodium symporter (BASS) (TC 2.A.28) family.</text>
</comment>
<dbReference type="GO" id="GO:0016020">
    <property type="term" value="C:membrane"/>
    <property type="evidence" value="ECO:0007669"/>
    <property type="project" value="UniProtKB-SubCell"/>
</dbReference>
<dbReference type="GO" id="GO:0015293">
    <property type="term" value="F:symporter activity"/>
    <property type="evidence" value="ECO:0007669"/>
    <property type="project" value="UniProtKB-KW"/>
</dbReference>
<feature type="transmembrane region" description="Helical" evidence="7">
    <location>
        <begin position="305"/>
        <end position="327"/>
    </location>
</feature>
<keyword evidence="4" id="KW-0813">Transport</keyword>
<comment type="subcellular location">
    <subcellularLocation>
        <location evidence="1">Membrane</location>
        <topology evidence="1">Multi-pass membrane protein</topology>
    </subcellularLocation>
</comment>
<evidence type="ECO:0000256" key="4">
    <source>
        <dbReference type="ARBA" id="ARBA00022847"/>
    </source>
</evidence>
<keyword evidence="4" id="KW-0769">Symport</keyword>
<evidence type="ECO:0000256" key="2">
    <source>
        <dbReference type="ARBA" id="ARBA00006528"/>
    </source>
</evidence>
<feature type="transmembrane region" description="Helical" evidence="7">
    <location>
        <begin position="377"/>
        <end position="400"/>
    </location>
</feature>
<feature type="transmembrane region" description="Helical" evidence="7">
    <location>
        <begin position="339"/>
        <end position="362"/>
    </location>
</feature>
<feature type="chain" id="PRO_5042208202" evidence="8">
    <location>
        <begin position="23"/>
        <end position="517"/>
    </location>
</feature>
<sequence length="517" mass="56478">MNIGAVMVMLLAMVVNIHPTYTQLLDKDISLVENTGGNVSLRVVKHDMVEKTVLESIVLESVAEESVLEETVVEKNVLEAVAEEGVVVVSRVLESVVEVEGSVGDVVLVPETLMKVALGSEHGVTWYSTLPHLNSVSATVQDEMVAEVTEVSEVMRGTPADDFKYYGHINISTLFIGYDKVYVTLYNRFNVVAGEAVLEMSVVLMSQEVNEAFTSALGFVVVLPCLLLGLRLDLQVIQNLTIKPVGPVVGICCQFLFMPLLAFALGKIAFHSDTLTQLGLFLLGCCPGGSGSNMWTHLLGGSLDLSVLMTFCSTLLAFGALPLWVSLLGRRIVEGTSFVIPYVKLTIVLLLLIMPCMAGYFIQRFLPKVTTVLKKLITPAIIICILLVFILGVYANYYLLAFFSTKHFLTGLALPVLGYLSGLGLSSAYRLPWKDRIAISIETGLQNGTLVYVMLQTSLEQPASDLAALEPMITLLMAQVPLAIAFIIRLVYLRIHPIKGTNDEGWEELQEVNSNEK</sequence>
<comment type="caution">
    <text evidence="9">The sequence shown here is derived from an EMBL/GenBank/DDBJ whole genome shotgun (WGS) entry which is preliminary data.</text>
</comment>
<evidence type="ECO:0000256" key="8">
    <source>
        <dbReference type="SAM" id="SignalP"/>
    </source>
</evidence>
<dbReference type="Pfam" id="PF01758">
    <property type="entry name" value="SBF"/>
    <property type="match status" value="1"/>
</dbReference>
<keyword evidence="3 7" id="KW-0812">Transmembrane</keyword>
<proteinExistence type="inferred from homology"/>
<dbReference type="InterPro" id="IPR004710">
    <property type="entry name" value="Bilac:Na_transpt"/>
</dbReference>
<feature type="signal peptide" evidence="8">
    <location>
        <begin position="1"/>
        <end position="22"/>
    </location>
</feature>
<feature type="transmembrane region" description="Helical" evidence="7">
    <location>
        <begin position="244"/>
        <end position="265"/>
    </location>
</feature>
<dbReference type="Proteomes" id="UP001292094">
    <property type="component" value="Unassembled WGS sequence"/>
</dbReference>
<gene>
    <name evidence="9" type="ORF">Pmani_014788</name>
</gene>
<evidence type="ECO:0000256" key="1">
    <source>
        <dbReference type="ARBA" id="ARBA00004141"/>
    </source>
</evidence>
<dbReference type="AlphaFoldDB" id="A0AAE1PS81"/>
<feature type="transmembrane region" description="Helical" evidence="7">
    <location>
        <begin position="472"/>
        <end position="492"/>
    </location>
</feature>
<evidence type="ECO:0000256" key="5">
    <source>
        <dbReference type="ARBA" id="ARBA00022989"/>
    </source>
</evidence>
<name>A0AAE1PS81_9EUCA</name>
<evidence type="ECO:0000256" key="7">
    <source>
        <dbReference type="SAM" id="Phobius"/>
    </source>
</evidence>
<dbReference type="EMBL" id="JAWZYT010001259">
    <property type="protein sequence ID" value="KAK4313891.1"/>
    <property type="molecule type" value="Genomic_DNA"/>
</dbReference>
<feature type="transmembrane region" description="Helical" evidence="7">
    <location>
        <begin position="212"/>
        <end position="232"/>
    </location>
</feature>
<dbReference type="InterPro" id="IPR002657">
    <property type="entry name" value="BilAc:Na_symport/Acr3"/>
</dbReference>
<dbReference type="InterPro" id="IPR038770">
    <property type="entry name" value="Na+/solute_symporter_sf"/>
</dbReference>
<feature type="transmembrane region" description="Helical" evidence="7">
    <location>
        <begin position="407"/>
        <end position="429"/>
    </location>
</feature>
<organism evidence="9 10">
    <name type="scientific">Petrolisthes manimaculis</name>
    <dbReference type="NCBI Taxonomy" id="1843537"/>
    <lineage>
        <taxon>Eukaryota</taxon>
        <taxon>Metazoa</taxon>
        <taxon>Ecdysozoa</taxon>
        <taxon>Arthropoda</taxon>
        <taxon>Crustacea</taxon>
        <taxon>Multicrustacea</taxon>
        <taxon>Malacostraca</taxon>
        <taxon>Eumalacostraca</taxon>
        <taxon>Eucarida</taxon>
        <taxon>Decapoda</taxon>
        <taxon>Pleocyemata</taxon>
        <taxon>Anomura</taxon>
        <taxon>Galatheoidea</taxon>
        <taxon>Porcellanidae</taxon>
        <taxon>Petrolisthes</taxon>
    </lineage>
</organism>
<keyword evidence="10" id="KW-1185">Reference proteome</keyword>
<protein>
    <submittedName>
        <fullName evidence="9">Uncharacterized protein</fullName>
    </submittedName>
</protein>
<dbReference type="Gene3D" id="1.20.1530.20">
    <property type="match status" value="1"/>
</dbReference>